<dbReference type="AlphaFoldDB" id="A0AAN8R0V3"/>
<accession>A0AAN8R0V3</accession>
<gene>
    <name evidence="1" type="ORF">J4Q44_G00064940</name>
</gene>
<protein>
    <submittedName>
        <fullName evidence="1">Uncharacterized protein</fullName>
    </submittedName>
</protein>
<sequence>MAMADIGEDQDYLNEVMREEMEDVFIYDGLNAVPSLGTDAEENSSPVIGMVAGPRLGTDTFRSSCSKTGLYVVPTLGTDTEVVSNLVDGMVAGS</sequence>
<proteinExistence type="predicted"/>
<name>A0AAN8R0V3_9TELE</name>
<evidence type="ECO:0000313" key="2">
    <source>
        <dbReference type="Proteomes" id="UP001356427"/>
    </source>
</evidence>
<comment type="caution">
    <text evidence="1">The sequence shown here is derived from an EMBL/GenBank/DDBJ whole genome shotgun (WGS) entry which is preliminary data.</text>
</comment>
<dbReference type="Proteomes" id="UP001356427">
    <property type="component" value="Unassembled WGS sequence"/>
</dbReference>
<reference evidence="1 2" key="1">
    <citation type="submission" date="2021-04" db="EMBL/GenBank/DDBJ databases">
        <authorList>
            <person name="De Guttry C."/>
            <person name="Zahm M."/>
            <person name="Klopp C."/>
            <person name="Cabau C."/>
            <person name="Louis A."/>
            <person name="Berthelot C."/>
            <person name="Parey E."/>
            <person name="Roest Crollius H."/>
            <person name="Montfort J."/>
            <person name="Robinson-Rechavi M."/>
            <person name="Bucao C."/>
            <person name="Bouchez O."/>
            <person name="Gislard M."/>
            <person name="Lluch J."/>
            <person name="Milhes M."/>
            <person name="Lampietro C."/>
            <person name="Lopez Roques C."/>
            <person name="Donnadieu C."/>
            <person name="Braasch I."/>
            <person name="Desvignes T."/>
            <person name="Postlethwait J."/>
            <person name="Bobe J."/>
            <person name="Wedekind C."/>
            <person name="Guiguen Y."/>
        </authorList>
    </citation>
    <scope>NUCLEOTIDE SEQUENCE [LARGE SCALE GENOMIC DNA]</scope>
    <source>
        <strain evidence="1">Cs_M1</strain>
        <tissue evidence="1">Blood</tissue>
    </source>
</reference>
<organism evidence="1 2">
    <name type="scientific">Coregonus suidteri</name>
    <dbReference type="NCBI Taxonomy" id="861788"/>
    <lineage>
        <taxon>Eukaryota</taxon>
        <taxon>Metazoa</taxon>
        <taxon>Chordata</taxon>
        <taxon>Craniata</taxon>
        <taxon>Vertebrata</taxon>
        <taxon>Euteleostomi</taxon>
        <taxon>Actinopterygii</taxon>
        <taxon>Neopterygii</taxon>
        <taxon>Teleostei</taxon>
        <taxon>Protacanthopterygii</taxon>
        <taxon>Salmoniformes</taxon>
        <taxon>Salmonidae</taxon>
        <taxon>Coregoninae</taxon>
        <taxon>Coregonus</taxon>
    </lineage>
</organism>
<evidence type="ECO:0000313" key="1">
    <source>
        <dbReference type="EMBL" id="KAK6324155.1"/>
    </source>
</evidence>
<dbReference type="EMBL" id="JAGTTL010000004">
    <property type="protein sequence ID" value="KAK6324155.1"/>
    <property type="molecule type" value="Genomic_DNA"/>
</dbReference>
<keyword evidence="2" id="KW-1185">Reference proteome</keyword>